<gene>
    <name evidence="9" type="ORF">HNP81_002766</name>
</gene>
<sequence length="241" mass="26850">MEDFFVYICIIFVASILQTSTGFGFSIIATPFLLMLFKPQEAIQINIILSLIISGALIMKLKKDIDIHLLKKLVLGSIIGLPFGGLVYLSIDISTFKIIISIILLILTLMLFFNIRFKSTTTRDYFIGGISGLLTISIGMPGPPLLIYFAGTNTVKEKTRATTLAFYLFIYFISLVSQIFLTGTDMSIWRSSLYAIPAVFIGLIIGQVLFKHLNQKIFGIFTYILLGCTGIFLLIDSILSR</sequence>
<comment type="caution">
    <text evidence="9">The sequence shown here is derived from an EMBL/GenBank/DDBJ whole genome shotgun (WGS) entry which is preliminary data.</text>
</comment>
<keyword evidence="5 8" id="KW-0812">Transmembrane</keyword>
<evidence type="ECO:0000256" key="1">
    <source>
        <dbReference type="ARBA" id="ARBA00004651"/>
    </source>
</evidence>
<evidence type="ECO:0000256" key="7">
    <source>
        <dbReference type="ARBA" id="ARBA00023136"/>
    </source>
</evidence>
<feature type="transmembrane region" description="Helical" evidence="8">
    <location>
        <begin position="96"/>
        <end position="113"/>
    </location>
</feature>
<dbReference type="PANTHER" id="PTHR30269">
    <property type="entry name" value="TRANSMEMBRANE PROTEIN YFCA"/>
    <property type="match status" value="1"/>
</dbReference>
<keyword evidence="3" id="KW-0813">Transport</keyword>
<dbReference type="Pfam" id="PF01925">
    <property type="entry name" value="TauE"/>
    <property type="match status" value="1"/>
</dbReference>
<keyword evidence="6 8" id="KW-1133">Transmembrane helix</keyword>
<evidence type="ECO:0000256" key="2">
    <source>
        <dbReference type="ARBA" id="ARBA00009142"/>
    </source>
</evidence>
<dbReference type="InterPro" id="IPR052017">
    <property type="entry name" value="TSUP"/>
</dbReference>
<comment type="similarity">
    <text evidence="2 8">Belongs to the 4-toluene sulfonate uptake permease (TSUP) (TC 2.A.102) family.</text>
</comment>
<organism evidence="9 10">
    <name type="scientific">Peribacillus huizhouensis</name>
    <dbReference type="NCBI Taxonomy" id="1501239"/>
    <lineage>
        <taxon>Bacteria</taxon>
        <taxon>Bacillati</taxon>
        <taxon>Bacillota</taxon>
        <taxon>Bacilli</taxon>
        <taxon>Bacillales</taxon>
        <taxon>Bacillaceae</taxon>
        <taxon>Peribacillus</taxon>
    </lineage>
</organism>
<evidence type="ECO:0000256" key="3">
    <source>
        <dbReference type="ARBA" id="ARBA00022448"/>
    </source>
</evidence>
<dbReference type="PANTHER" id="PTHR30269:SF37">
    <property type="entry name" value="MEMBRANE TRANSPORTER PROTEIN"/>
    <property type="match status" value="1"/>
</dbReference>
<reference evidence="9 10" key="1">
    <citation type="submission" date="2020-08" db="EMBL/GenBank/DDBJ databases">
        <title>Genomic Encyclopedia of Type Strains, Phase IV (KMG-IV): sequencing the most valuable type-strain genomes for metagenomic binning, comparative biology and taxonomic classification.</title>
        <authorList>
            <person name="Goeker M."/>
        </authorList>
    </citation>
    <scope>NUCLEOTIDE SEQUENCE [LARGE SCALE GENOMIC DNA]</scope>
    <source>
        <strain evidence="9 10">DSM 105481</strain>
    </source>
</reference>
<name>A0ABR6CRD4_9BACI</name>
<feature type="transmembrane region" description="Helical" evidence="8">
    <location>
        <begin position="216"/>
        <end position="235"/>
    </location>
</feature>
<keyword evidence="4 8" id="KW-1003">Cell membrane</keyword>
<dbReference type="RefSeq" id="WP_182502939.1">
    <property type="nucleotide sequence ID" value="NZ_JACJHX010000008.1"/>
</dbReference>
<feature type="transmembrane region" description="Helical" evidence="8">
    <location>
        <begin position="43"/>
        <end position="61"/>
    </location>
</feature>
<dbReference type="Proteomes" id="UP000626697">
    <property type="component" value="Unassembled WGS sequence"/>
</dbReference>
<comment type="subcellular location">
    <subcellularLocation>
        <location evidence="1 8">Cell membrane</location>
        <topology evidence="1 8">Multi-pass membrane protein</topology>
    </subcellularLocation>
</comment>
<protein>
    <recommendedName>
        <fullName evidence="8">Probable membrane transporter protein</fullName>
    </recommendedName>
</protein>
<keyword evidence="10" id="KW-1185">Reference proteome</keyword>
<evidence type="ECO:0000256" key="4">
    <source>
        <dbReference type="ARBA" id="ARBA00022475"/>
    </source>
</evidence>
<feature type="transmembrane region" description="Helical" evidence="8">
    <location>
        <begin position="125"/>
        <end position="149"/>
    </location>
</feature>
<feature type="transmembrane region" description="Helical" evidence="8">
    <location>
        <begin position="73"/>
        <end position="90"/>
    </location>
</feature>
<evidence type="ECO:0000313" key="9">
    <source>
        <dbReference type="EMBL" id="MBA9027476.1"/>
    </source>
</evidence>
<keyword evidence="7 8" id="KW-0472">Membrane</keyword>
<proteinExistence type="inferred from homology"/>
<feature type="transmembrane region" description="Helical" evidence="8">
    <location>
        <begin position="7"/>
        <end position="37"/>
    </location>
</feature>
<feature type="transmembrane region" description="Helical" evidence="8">
    <location>
        <begin position="161"/>
        <end position="181"/>
    </location>
</feature>
<evidence type="ECO:0000256" key="8">
    <source>
        <dbReference type="RuleBase" id="RU363041"/>
    </source>
</evidence>
<evidence type="ECO:0000256" key="6">
    <source>
        <dbReference type="ARBA" id="ARBA00022989"/>
    </source>
</evidence>
<dbReference type="EMBL" id="JACJHX010000008">
    <property type="protein sequence ID" value="MBA9027476.1"/>
    <property type="molecule type" value="Genomic_DNA"/>
</dbReference>
<feature type="transmembrane region" description="Helical" evidence="8">
    <location>
        <begin position="193"/>
        <end position="210"/>
    </location>
</feature>
<evidence type="ECO:0000313" key="10">
    <source>
        <dbReference type="Proteomes" id="UP000626697"/>
    </source>
</evidence>
<accession>A0ABR6CRD4</accession>
<evidence type="ECO:0000256" key="5">
    <source>
        <dbReference type="ARBA" id="ARBA00022692"/>
    </source>
</evidence>
<dbReference type="InterPro" id="IPR002781">
    <property type="entry name" value="TM_pro_TauE-like"/>
</dbReference>